<evidence type="ECO:0000313" key="1">
    <source>
        <dbReference type="EMBL" id="AMN79483.1"/>
    </source>
</evidence>
<organism evidence="1 2">
    <name type="scientific">Pseudomonas azotoformans</name>
    <dbReference type="NCBI Taxonomy" id="47878"/>
    <lineage>
        <taxon>Bacteria</taxon>
        <taxon>Pseudomonadati</taxon>
        <taxon>Pseudomonadota</taxon>
        <taxon>Gammaproteobacteria</taxon>
        <taxon>Pseudomonadales</taxon>
        <taxon>Pseudomonadaceae</taxon>
        <taxon>Pseudomonas</taxon>
    </lineage>
</organism>
<sequence length="78" mass="8771">MINYESKAVHVESKFGKSRIVDFSKSDIELFQAQLLKQKLLIRSVRLSIDEAPFCPKFALNQTPTTKKPLKCSTISGA</sequence>
<gene>
    <name evidence="1" type="ORF">AYR47_14615</name>
</gene>
<accession>A0A127HYA8</accession>
<name>A0A127HYA8_PSEAZ</name>
<dbReference type="AlphaFoldDB" id="A0A127HYA8"/>
<dbReference type="Proteomes" id="UP000070516">
    <property type="component" value="Chromosome"/>
</dbReference>
<evidence type="ECO:0000313" key="2">
    <source>
        <dbReference type="Proteomes" id="UP000070516"/>
    </source>
</evidence>
<dbReference type="KEGG" id="pazo:AYR47_14615"/>
<dbReference type="EMBL" id="CP014546">
    <property type="protein sequence ID" value="AMN79483.1"/>
    <property type="molecule type" value="Genomic_DNA"/>
</dbReference>
<protein>
    <submittedName>
        <fullName evidence="1">Uncharacterized protein</fullName>
    </submittedName>
</protein>
<reference evidence="1 2" key="1">
    <citation type="submission" date="2016-02" db="EMBL/GenBank/DDBJ databases">
        <title>Complete genome sequence of Pseudomonas azotoformans S4.</title>
        <authorList>
            <person name="Fang Y."/>
            <person name="Wu L."/>
            <person name="Feng G."/>
        </authorList>
    </citation>
    <scope>NUCLEOTIDE SEQUENCE [LARGE SCALE GENOMIC DNA]</scope>
    <source>
        <strain evidence="1 2">S4</strain>
    </source>
</reference>
<proteinExistence type="predicted"/>